<keyword evidence="4" id="KW-0677">Repeat</keyword>
<dbReference type="GO" id="GO:0034332">
    <property type="term" value="P:adherens junction organization"/>
    <property type="evidence" value="ECO:0007669"/>
    <property type="project" value="TreeGrafter"/>
</dbReference>
<sequence length="479" mass="50719">MTDDDGNVETQVISVTVDSLNDPPVVPGDIFAVDENVVVGTVVGTVTASDDDAGQSLSYTITSGDLQGDFAIDPATGEITTVGDIDHEDFDTYNLTVTVTDNGDPAESTSATVTINVNDIEPEDNDGPSITAIRVNSTTWTDLFRDFVDYDEDSTSDLLRTNHFNDGEAAGYEIPFGSEQSTTLTWLGLNEILVDFDEDVFGVDAGDFQIDGVAGVNADSTPGAIPSIINVEYDASARRATVTLNQAIQAAAVNVTVLSDGIWDAFGNPLDGEWTNDVEPASGKSGNGIVGGDFEFRLNVLPGDVDKSSGSVNGAVVDNVVNTSDEIAIEAPSVINAQLFDGTVRAAAPNYDATFDLNGNGLVSTVFDVPAVESRIGSYLFQPVSTMSLMLAGSFASNPDSQELGHEDEALLQFQEEVDSTQLKTVSADWSHSEGAHRDEQLIETIASQEVDMESEADAKDQLLSSGEWDLASKNLHDA</sequence>
<dbReference type="GO" id="GO:0007043">
    <property type="term" value="P:cell-cell junction assembly"/>
    <property type="evidence" value="ECO:0007669"/>
    <property type="project" value="TreeGrafter"/>
</dbReference>
<reference evidence="9" key="1">
    <citation type="submission" date="2012-11" db="EMBL/GenBank/DDBJ databases">
        <title>Permanent draft genomes of Rhodopirellula europaea strain SH398 and 6C.</title>
        <authorList>
            <person name="Richter M."/>
            <person name="Richter-Heitmann T."/>
            <person name="Frank C."/>
            <person name="Harder J."/>
            <person name="Glockner F.O."/>
        </authorList>
    </citation>
    <scope>NUCLEOTIDE SEQUENCE</scope>
    <source>
        <strain evidence="9">6C</strain>
    </source>
</reference>
<evidence type="ECO:0000256" key="2">
    <source>
        <dbReference type="ARBA" id="ARBA00022692"/>
    </source>
</evidence>
<dbReference type="PANTHER" id="PTHR24027">
    <property type="entry name" value="CADHERIN-23"/>
    <property type="match status" value="1"/>
</dbReference>
<evidence type="ECO:0000256" key="3">
    <source>
        <dbReference type="ARBA" id="ARBA00022729"/>
    </source>
</evidence>
<dbReference type="PATRIC" id="fig|1263867.3.peg.5781"/>
<evidence type="ECO:0000256" key="6">
    <source>
        <dbReference type="ARBA" id="ARBA00022989"/>
    </source>
</evidence>
<evidence type="ECO:0000313" key="10">
    <source>
        <dbReference type="Proteomes" id="UP000011529"/>
    </source>
</evidence>
<protein>
    <submittedName>
        <fullName evidence="9">Protein containing Cadherin domain protein</fullName>
    </submittedName>
</protein>
<evidence type="ECO:0000256" key="1">
    <source>
        <dbReference type="ARBA" id="ARBA00004167"/>
    </source>
</evidence>
<dbReference type="EMBL" id="ANMO01000242">
    <property type="protein sequence ID" value="EMB13874.1"/>
    <property type="molecule type" value="Genomic_DNA"/>
</dbReference>
<comment type="subcellular location">
    <subcellularLocation>
        <location evidence="1">Membrane</location>
        <topology evidence="1">Single-pass membrane protein</topology>
    </subcellularLocation>
</comment>
<dbReference type="GO" id="GO:0016339">
    <property type="term" value="P:calcium-dependent cell-cell adhesion via plasma membrane cell adhesion molecules"/>
    <property type="evidence" value="ECO:0007669"/>
    <property type="project" value="TreeGrafter"/>
</dbReference>
<dbReference type="Gene3D" id="2.60.40.1220">
    <property type="match status" value="1"/>
</dbReference>
<dbReference type="PROSITE" id="PS50268">
    <property type="entry name" value="CADHERIN_2"/>
    <property type="match status" value="1"/>
</dbReference>
<dbReference type="InterPro" id="IPR002126">
    <property type="entry name" value="Cadherin-like_dom"/>
</dbReference>
<dbReference type="GO" id="GO:0045296">
    <property type="term" value="F:cadherin binding"/>
    <property type="evidence" value="ECO:0007669"/>
    <property type="project" value="TreeGrafter"/>
</dbReference>
<dbReference type="GO" id="GO:0016477">
    <property type="term" value="P:cell migration"/>
    <property type="evidence" value="ECO:0007669"/>
    <property type="project" value="TreeGrafter"/>
</dbReference>
<dbReference type="Pfam" id="PF00028">
    <property type="entry name" value="Cadherin"/>
    <property type="match status" value="1"/>
</dbReference>
<dbReference type="SUPFAM" id="SSF49313">
    <property type="entry name" value="Cadherin-like"/>
    <property type="match status" value="1"/>
</dbReference>
<dbReference type="SMART" id="SM00112">
    <property type="entry name" value="CA"/>
    <property type="match status" value="1"/>
</dbReference>
<gene>
    <name evidence="9" type="ORF">RE6C_05399</name>
</gene>
<dbReference type="CDD" id="cd11304">
    <property type="entry name" value="Cadherin_repeat"/>
    <property type="match status" value="1"/>
</dbReference>
<feature type="domain" description="Cadherin" evidence="8">
    <location>
        <begin position="33"/>
        <end position="130"/>
    </location>
</feature>
<dbReference type="GO" id="GO:0044331">
    <property type="term" value="P:cell-cell adhesion mediated by cadherin"/>
    <property type="evidence" value="ECO:0007669"/>
    <property type="project" value="TreeGrafter"/>
</dbReference>
<organism evidence="9 10">
    <name type="scientific">Rhodopirellula europaea 6C</name>
    <dbReference type="NCBI Taxonomy" id="1263867"/>
    <lineage>
        <taxon>Bacteria</taxon>
        <taxon>Pseudomonadati</taxon>
        <taxon>Planctomycetota</taxon>
        <taxon>Planctomycetia</taxon>
        <taxon>Pirellulales</taxon>
        <taxon>Pirellulaceae</taxon>
        <taxon>Rhodopirellula</taxon>
    </lineage>
</organism>
<accession>M2AV46</accession>
<dbReference type="PANTHER" id="PTHR24027:SF422">
    <property type="entry name" value="CADHERIN DOMAIN-CONTAINING PROTEIN"/>
    <property type="match status" value="1"/>
</dbReference>
<reference evidence="9" key="2">
    <citation type="journal article" date="2013" name="Mar. Genomics">
        <title>Expression of sulfatases in Rhodopirellula baltica and the diversity of sulfatases in the genus Rhodopirellula.</title>
        <authorList>
            <person name="Wegner C.E."/>
            <person name="Richter-Heitmann T."/>
            <person name="Klindworth A."/>
            <person name="Klockow C."/>
            <person name="Richter M."/>
            <person name="Achstetter T."/>
            <person name="Glockner F.O."/>
            <person name="Harder J."/>
        </authorList>
    </citation>
    <scope>NUCLEOTIDE SEQUENCE [LARGE SCALE GENOMIC DNA]</scope>
    <source>
        <strain evidence="9">6C</strain>
    </source>
</reference>
<evidence type="ECO:0000256" key="4">
    <source>
        <dbReference type="ARBA" id="ARBA00022737"/>
    </source>
</evidence>
<dbReference type="AlphaFoldDB" id="M2AV46"/>
<keyword evidence="5" id="KW-0106">Calcium</keyword>
<dbReference type="Proteomes" id="UP000011529">
    <property type="component" value="Unassembled WGS sequence"/>
</dbReference>
<dbReference type="InterPro" id="IPR039808">
    <property type="entry name" value="Cadherin"/>
</dbReference>
<keyword evidence="2" id="KW-0812">Transmembrane</keyword>
<evidence type="ECO:0000256" key="7">
    <source>
        <dbReference type="ARBA" id="ARBA00023136"/>
    </source>
</evidence>
<dbReference type="InterPro" id="IPR015919">
    <property type="entry name" value="Cadherin-like_sf"/>
</dbReference>
<evidence type="ECO:0000256" key="5">
    <source>
        <dbReference type="ARBA" id="ARBA00022837"/>
    </source>
</evidence>
<keyword evidence="7" id="KW-0472">Membrane</keyword>
<dbReference type="InterPro" id="IPR014755">
    <property type="entry name" value="Cu-Rt/internalin_Ig-like"/>
</dbReference>
<dbReference type="GO" id="GO:0016342">
    <property type="term" value="C:catenin complex"/>
    <property type="evidence" value="ECO:0007669"/>
    <property type="project" value="TreeGrafter"/>
</dbReference>
<dbReference type="PRINTS" id="PR00205">
    <property type="entry name" value="CADHERIN"/>
</dbReference>
<keyword evidence="10" id="KW-1185">Reference proteome</keyword>
<dbReference type="GO" id="GO:0005509">
    <property type="term" value="F:calcium ion binding"/>
    <property type="evidence" value="ECO:0007669"/>
    <property type="project" value="InterPro"/>
</dbReference>
<dbReference type="GO" id="GO:0000902">
    <property type="term" value="P:cell morphogenesis"/>
    <property type="evidence" value="ECO:0007669"/>
    <property type="project" value="TreeGrafter"/>
</dbReference>
<evidence type="ECO:0000259" key="8">
    <source>
        <dbReference type="PROSITE" id="PS50268"/>
    </source>
</evidence>
<proteinExistence type="predicted"/>
<dbReference type="GO" id="GO:0005912">
    <property type="term" value="C:adherens junction"/>
    <property type="evidence" value="ECO:0007669"/>
    <property type="project" value="TreeGrafter"/>
</dbReference>
<keyword evidence="3" id="KW-0732">Signal</keyword>
<dbReference type="Gene3D" id="2.60.40.60">
    <property type="entry name" value="Cadherins"/>
    <property type="match status" value="1"/>
</dbReference>
<evidence type="ECO:0000313" key="9">
    <source>
        <dbReference type="EMBL" id="EMB13874.1"/>
    </source>
</evidence>
<comment type="caution">
    <text evidence="9">The sequence shown here is derived from an EMBL/GenBank/DDBJ whole genome shotgun (WGS) entry which is preliminary data.</text>
</comment>
<name>M2AV46_9BACT</name>
<keyword evidence="6" id="KW-1133">Transmembrane helix</keyword>
<dbReference type="GO" id="GO:0008013">
    <property type="term" value="F:beta-catenin binding"/>
    <property type="evidence" value="ECO:0007669"/>
    <property type="project" value="TreeGrafter"/>
</dbReference>
<dbReference type="FunFam" id="2.60.40.60:FF:000127">
    <property type="entry name" value="Protocadherin beta 1"/>
    <property type="match status" value="1"/>
</dbReference>
<dbReference type="GO" id="GO:0007156">
    <property type="term" value="P:homophilic cell adhesion via plasma membrane adhesion molecules"/>
    <property type="evidence" value="ECO:0007669"/>
    <property type="project" value="InterPro"/>
</dbReference>